<feature type="region of interest" description="Disordered" evidence="1">
    <location>
        <begin position="900"/>
        <end position="927"/>
    </location>
</feature>
<feature type="region of interest" description="Disordered" evidence="1">
    <location>
        <begin position="827"/>
        <end position="868"/>
    </location>
</feature>
<evidence type="ECO:0000256" key="1">
    <source>
        <dbReference type="SAM" id="MobiDB-lite"/>
    </source>
</evidence>
<dbReference type="Pfam" id="PF03372">
    <property type="entry name" value="Exo_endo_phos"/>
    <property type="match status" value="1"/>
</dbReference>
<proteinExistence type="predicted"/>
<dbReference type="EMBL" id="JANPWB010000016">
    <property type="protein sequence ID" value="KAJ1084340.1"/>
    <property type="molecule type" value="Genomic_DNA"/>
</dbReference>
<dbReference type="PANTHER" id="PTHR47510">
    <property type="entry name" value="REVERSE TRANSCRIPTASE DOMAIN-CONTAINING PROTEIN"/>
    <property type="match status" value="1"/>
</dbReference>
<dbReference type="Proteomes" id="UP001066276">
    <property type="component" value="Chromosome 12"/>
</dbReference>
<dbReference type="SUPFAM" id="SSF56219">
    <property type="entry name" value="DNase I-like"/>
    <property type="match status" value="1"/>
</dbReference>
<dbReference type="InterPro" id="IPR036691">
    <property type="entry name" value="Endo/exonu/phosph_ase_sf"/>
</dbReference>
<gene>
    <name evidence="3" type="ORF">NDU88_004491</name>
</gene>
<dbReference type="AlphaFoldDB" id="A0AAV7L1L9"/>
<dbReference type="GO" id="GO:0003824">
    <property type="term" value="F:catalytic activity"/>
    <property type="evidence" value="ECO:0007669"/>
    <property type="project" value="InterPro"/>
</dbReference>
<evidence type="ECO:0000313" key="3">
    <source>
        <dbReference type="EMBL" id="KAJ1084340.1"/>
    </source>
</evidence>
<evidence type="ECO:0000259" key="2">
    <source>
        <dbReference type="Pfam" id="PF03372"/>
    </source>
</evidence>
<accession>A0AAV7L1L9</accession>
<evidence type="ECO:0000313" key="4">
    <source>
        <dbReference type="Proteomes" id="UP001066276"/>
    </source>
</evidence>
<dbReference type="InterPro" id="IPR005135">
    <property type="entry name" value="Endo/exonuclease/phosphatase"/>
</dbReference>
<keyword evidence="4" id="KW-1185">Reference proteome</keyword>
<feature type="compositionally biased region" description="Low complexity" evidence="1">
    <location>
        <begin position="916"/>
        <end position="927"/>
    </location>
</feature>
<sequence length="927" mass="104427">MMTLGKAFIVTCLSYINRVTWKIQDWRAGPLVEAVLENPETDQTSEVKRAWVRGTGGRVPLCLPAPLPAAALTDTPPFRSVPSRSRLPAAPPSHFAINGDRAYAQRARRWCAEGKPVRAWTVPSARTPGPHQRKTNRRTYDATALSALNAGRNPACCRAAPKPFHGPFTCTSCKFTCLRTCTAPAKPRTSNYQLKCILLNTRSVHRHAVELWNLLDTTSPDVAFLTETWMNASSAPDIAIAIPDGYKIIRRDRVNQTGGGIAIIHKNTIRITTADEHLHFQIHTDPKTTLRGTLIYRPPGPRTQFSEDIMDFISPHALPSADYILLGDLNFHLENNMDRNTIALLDNLANLGLKQLVNTPTHYAGHTLDPVFSSSKHIAFNHSNGLHWTDHSCVHFSFRKTTTHHHPQQAPHRSWSRITADQLTTSLSQNPPDSTPDPNEAARNFTQWLTACADDLTPLKNPPSKPRGTKAPWFTDELKDSKKTCRTLEKAWLHDRTTDNMTALKHATRKHHQLIRTTKKKSLKERLDNNAHDSKELFSIVKEFFNPSTGNNITPSQDLCDSLASFFHRKIADIHNSFGTPSLHPTVKPTHPTTTLRTWTAVTTEDTARTMNTIHSGSPTDPCPHHVFNKADSTIAPQLRDVINTSFDTATFPESWKHAELSALLKKPTADPTDLKNFRPVSLLPFPAKVIEKIGNRQLAAFLETNGSLDPSLSGFRANHSTETALHRSHRRHPSPSRQRGNSSTPPPGHLRRVRHCLPPHPSPTPQQHRHPREGIEVDHLVPRWKNTESSPPPVSLRSHQSHLRRPARIIPQPHPLQRLHETSCCHRTPTQPQHHLLCRRHPADPLPHQRPRHRQNQPPRRDERRRRVDEEQLLETELRQDGSPHPWTITLRMGRLLVAPSPGHRPQANRPRTQPGLHPGLLPLDD</sequence>
<protein>
    <recommendedName>
        <fullName evidence="2">Endonuclease/exonuclease/phosphatase domain-containing protein</fullName>
    </recommendedName>
</protein>
<feature type="region of interest" description="Disordered" evidence="1">
    <location>
        <begin position="722"/>
        <end position="773"/>
    </location>
</feature>
<name>A0AAV7L1L9_PLEWA</name>
<organism evidence="3 4">
    <name type="scientific">Pleurodeles waltl</name>
    <name type="common">Iberian ribbed newt</name>
    <dbReference type="NCBI Taxonomy" id="8319"/>
    <lineage>
        <taxon>Eukaryota</taxon>
        <taxon>Metazoa</taxon>
        <taxon>Chordata</taxon>
        <taxon>Craniata</taxon>
        <taxon>Vertebrata</taxon>
        <taxon>Euteleostomi</taxon>
        <taxon>Amphibia</taxon>
        <taxon>Batrachia</taxon>
        <taxon>Caudata</taxon>
        <taxon>Salamandroidea</taxon>
        <taxon>Salamandridae</taxon>
        <taxon>Pleurodelinae</taxon>
        <taxon>Pleurodeles</taxon>
    </lineage>
</organism>
<dbReference type="Gene3D" id="3.60.10.10">
    <property type="entry name" value="Endonuclease/exonuclease/phosphatase"/>
    <property type="match status" value="1"/>
</dbReference>
<reference evidence="3" key="1">
    <citation type="journal article" date="2022" name="bioRxiv">
        <title>Sequencing and chromosome-scale assembly of the giantPleurodeles waltlgenome.</title>
        <authorList>
            <person name="Brown T."/>
            <person name="Elewa A."/>
            <person name="Iarovenko S."/>
            <person name="Subramanian E."/>
            <person name="Araus A.J."/>
            <person name="Petzold A."/>
            <person name="Susuki M."/>
            <person name="Suzuki K.-i.T."/>
            <person name="Hayashi T."/>
            <person name="Toyoda A."/>
            <person name="Oliveira C."/>
            <person name="Osipova E."/>
            <person name="Leigh N.D."/>
            <person name="Simon A."/>
            <person name="Yun M.H."/>
        </authorList>
    </citation>
    <scope>NUCLEOTIDE SEQUENCE</scope>
    <source>
        <strain evidence="3">20211129_DDA</strain>
        <tissue evidence="3">Liver</tissue>
    </source>
</reference>
<comment type="caution">
    <text evidence="3">The sequence shown here is derived from an EMBL/GenBank/DDBJ whole genome shotgun (WGS) entry which is preliminary data.</text>
</comment>
<feature type="domain" description="Endonuclease/exonuclease/phosphatase" evidence="2">
    <location>
        <begin position="200"/>
        <end position="375"/>
    </location>
</feature>
<dbReference type="PANTHER" id="PTHR47510:SF3">
    <property type="entry name" value="ENDO_EXONUCLEASE_PHOSPHATASE DOMAIN-CONTAINING PROTEIN"/>
    <property type="match status" value="1"/>
</dbReference>
<feature type="region of interest" description="Disordered" evidence="1">
    <location>
        <begin position="785"/>
        <end position="814"/>
    </location>
</feature>